<dbReference type="EMBL" id="ABEU02000003">
    <property type="status" value="NOT_ANNOTATED_CDS"/>
    <property type="molecule type" value="Genomic_DNA"/>
</dbReference>
<sequence length="68" mass="7658">MKTSSASRLRAKQMLGLVGGDDVALGNYLDTQQNGMIVSGSPKQVIYDHFRHWKFQLCGSRQRSAIFR</sequence>
<accession>A0A7I4DSB7</accession>
<reference evidence="1" key="3">
    <citation type="submission" date="2020-12" db="UniProtKB">
        <authorList>
            <consortium name="EnsemblPlants"/>
        </authorList>
    </citation>
    <scope>IDENTIFICATION</scope>
</reference>
<name>A0A7I4DSB7_PHYPA</name>
<reference evidence="1 2" key="2">
    <citation type="journal article" date="2018" name="Plant J.">
        <title>The Physcomitrella patens chromosome-scale assembly reveals moss genome structure and evolution.</title>
        <authorList>
            <person name="Lang D."/>
            <person name="Ullrich K.K."/>
            <person name="Murat F."/>
            <person name="Fuchs J."/>
            <person name="Jenkins J."/>
            <person name="Haas F.B."/>
            <person name="Piednoel M."/>
            <person name="Gundlach H."/>
            <person name="Van Bel M."/>
            <person name="Meyberg R."/>
            <person name="Vives C."/>
            <person name="Morata J."/>
            <person name="Symeonidi A."/>
            <person name="Hiss M."/>
            <person name="Muchero W."/>
            <person name="Kamisugi Y."/>
            <person name="Saleh O."/>
            <person name="Blanc G."/>
            <person name="Decker E.L."/>
            <person name="van Gessel N."/>
            <person name="Grimwood J."/>
            <person name="Hayes R.D."/>
            <person name="Graham S.W."/>
            <person name="Gunter L.E."/>
            <person name="McDaniel S.F."/>
            <person name="Hoernstein S.N.W."/>
            <person name="Larsson A."/>
            <person name="Li F.W."/>
            <person name="Perroud P.F."/>
            <person name="Phillips J."/>
            <person name="Ranjan P."/>
            <person name="Rokshar D.S."/>
            <person name="Rothfels C.J."/>
            <person name="Schneider L."/>
            <person name="Shu S."/>
            <person name="Stevenson D.W."/>
            <person name="Thummler F."/>
            <person name="Tillich M."/>
            <person name="Villarreal Aguilar J.C."/>
            <person name="Widiez T."/>
            <person name="Wong G.K."/>
            <person name="Wymore A."/>
            <person name="Zhang Y."/>
            <person name="Zimmer A.D."/>
            <person name="Quatrano R.S."/>
            <person name="Mayer K.F.X."/>
            <person name="Goodstein D."/>
            <person name="Casacuberta J.M."/>
            <person name="Vandepoele K."/>
            <person name="Reski R."/>
            <person name="Cuming A.C."/>
            <person name="Tuskan G.A."/>
            <person name="Maumus F."/>
            <person name="Salse J."/>
            <person name="Schmutz J."/>
            <person name="Rensing S.A."/>
        </authorList>
    </citation>
    <scope>NUCLEOTIDE SEQUENCE [LARGE SCALE GENOMIC DNA]</scope>
    <source>
        <strain evidence="1 2">cv. Gransden 2004</strain>
    </source>
</reference>
<dbReference type="EnsemblPlants" id="Pp3c3_36610V3.2">
    <property type="protein sequence ID" value="Pp3c3_36610V3.2"/>
    <property type="gene ID" value="Pp3c3_36610"/>
</dbReference>
<dbReference type="Proteomes" id="UP000006727">
    <property type="component" value="Chromosome 3"/>
</dbReference>
<reference evidence="1 2" key="1">
    <citation type="journal article" date="2008" name="Science">
        <title>The Physcomitrella genome reveals evolutionary insights into the conquest of land by plants.</title>
        <authorList>
            <person name="Rensing S."/>
            <person name="Lang D."/>
            <person name="Zimmer A."/>
            <person name="Terry A."/>
            <person name="Salamov A."/>
            <person name="Shapiro H."/>
            <person name="Nishiyama T."/>
            <person name="Perroud P.-F."/>
            <person name="Lindquist E."/>
            <person name="Kamisugi Y."/>
            <person name="Tanahashi T."/>
            <person name="Sakakibara K."/>
            <person name="Fujita T."/>
            <person name="Oishi K."/>
            <person name="Shin-I T."/>
            <person name="Kuroki Y."/>
            <person name="Toyoda A."/>
            <person name="Suzuki Y."/>
            <person name="Hashimoto A."/>
            <person name="Yamaguchi K."/>
            <person name="Sugano A."/>
            <person name="Kohara Y."/>
            <person name="Fujiyama A."/>
            <person name="Anterola A."/>
            <person name="Aoki S."/>
            <person name="Ashton N."/>
            <person name="Barbazuk W.B."/>
            <person name="Barker E."/>
            <person name="Bennetzen J."/>
            <person name="Bezanilla M."/>
            <person name="Blankenship R."/>
            <person name="Cho S.H."/>
            <person name="Dutcher S."/>
            <person name="Estelle M."/>
            <person name="Fawcett J.A."/>
            <person name="Gundlach H."/>
            <person name="Hanada K."/>
            <person name="Heyl A."/>
            <person name="Hicks K.A."/>
            <person name="Hugh J."/>
            <person name="Lohr M."/>
            <person name="Mayer K."/>
            <person name="Melkozernov A."/>
            <person name="Murata T."/>
            <person name="Nelson D."/>
            <person name="Pils B."/>
            <person name="Prigge M."/>
            <person name="Reiss B."/>
            <person name="Renner T."/>
            <person name="Rombauts S."/>
            <person name="Rushton P."/>
            <person name="Sanderfoot A."/>
            <person name="Schween G."/>
            <person name="Shiu S.-H."/>
            <person name="Stueber K."/>
            <person name="Theodoulou F.L."/>
            <person name="Tu H."/>
            <person name="Van de Peer Y."/>
            <person name="Verrier P.J."/>
            <person name="Waters E."/>
            <person name="Wood A."/>
            <person name="Yang L."/>
            <person name="Cove D."/>
            <person name="Cuming A."/>
            <person name="Hasebe M."/>
            <person name="Lucas S."/>
            <person name="Mishler D.B."/>
            <person name="Reski R."/>
            <person name="Grigoriev I."/>
            <person name="Quatrano R.S."/>
            <person name="Boore J.L."/>
        </authorList>
    </citation>
    <scope>NUCLEOTIDE SEQUENCE [LARGE SCALE GENOMIC DNA]</scope>
    <source>
        <strain evidence="1 2">cv. Gransden 2004</strain>
    </source>
</reference>
<proteinExistence type="predicted"/>
<protein>
    <submittedName>
        <fullName evidence="1">Uncharacterized protein</fullName>
    </submittedName>
</protein>
<dbReference type="AlphaFoldDB" id="A0A7I4DSB7"/>
<evidence type="ECO:0000313" key="2">
    <source>
        <dbReference type="Proteomes" id="UP000006727"/>
    </source>
</evidence>
<keyword evidence="2" id="KW-1185">Reference proteome</keyword>
<evidence type="ECO:0000313" key="1">
    <source>
        <dbReference type="EnsemblPlants" id="Pp3c3_36610V3.2"/>
    </source>
</evidence>
<dbReference type="Gramene" id="Pp3c3_36610V3.2">
    <property type="protein sequence ID" value="Pp3c3_36610V3.2"/>
    <property type="gene ID" value="Pp3c3_36610"/>
</dbReference>
<organism evidence="1 2">
    <name type="scientific">Physcomitrium patens</name>
    <name type="common">Spreading-leaved earth moss</name>
    <name type="synonym">Physcomitrella patens</name>
    <dbReference type="NCBI Taxonomy" id="3218"/>
    <lineage>
        <taxon>Eukaryota</taxon>
        <taxon>Viridiplantae</taxon>
        <taxon>Streptophyta</taxon>
        <taxon>Embryophyta</taxon>
        <taxon>Bryophyta</taxon>
        <taxon>Bryophytina</taxon>
        <taxon>Bryopsida</taxon>
        <taxon>Funariidae</taxon>
        <taxon>Funariales</taxon>
        <taxon>Funariaceae</taxon>
        <taxon>Physcomitrium</taxon>
    </lineage>
</organism>